<dbReference type="Pfam" id="PF01925">
    <property type="entry name" value="TauE"/>
    <property type="match status" value="1"/>
</dbReference>
<feature type="transmembrane region" description="Helical" evidence="6">
    <location>
        <begin position="246"/>
        <end position="265"/>
    </location>
</feature>
<gene>
    <name evidence="7" type="ORF">QO019_006272</name>
</gene>
<dbReference type="PANTHER" id="PTHR43701:SF2">
    <property type="entry name" value="MEMBRANE TRANSPORTER PROTEIN YJNA-RELATED"/>
    <property type="match status" value="1"/>
</dbReference>
<feature type="transmembrane region" description="Helical" evidence="6">
    <location>
        <begin position="179"/>
        <end position="199"/>
    </location>
</feature>
<feature type="transmembrane region" description="Helical" evidence="6">
    <location>
        <begin position="104"/>
        <end position="124"/>
    </location>
</feature>
<dbReference type="RefSeq" id="WP_019525511.1">
    <property type="nucleotide sequence ID" value="NZ_JAUSWC010000032.1"/>
</dbReference>
<comment type="caution">
    <text evidence="7">The sequence shown here is derived from an EMBL/GenBank/DDBJ whole genome shotgun (WGS) entry which is preliminary data.</text>
</comment>
<feature type="transmembrane region" description="Helical" evidence="6">
    <location>
        <begin position="206"/>
        <end position="234"/>
    </location>
</feature>
<evidence type="ECO:0000313" key="7">
    <source>
        <dbReference type="EMBL" id="MDQ0491375.1"/>
    </source>
</evidence>
<sequence length="270" mass="27319">MTVLVLVLIGVLTGLSTVLFGFGGGFVTVPVIIWADATLGPAAGTVAVATSALVMVVNAAVATAATPHPILARLRSRGMLLSLLATGGLLGALAALAVPAEVSSWGFVIYVAVTIIDMLARPGFLRPTTSEPQTRARRAIPTTLGAPIGAVASFLGVGGSVMTVPLLRRAGLPMGQAAALANPLTLAISIPAAIVFLLARHTNVHGAVFAVGIVDLGAATLLLAGAIPVIVVLRRRPPRIPDRVHAWTYVGLLAVVLSAVALPLLTTTGV</sequence>
<reference evidence="7 8" key="1">
    <citation type="submission" date="2023-07" db="EMBL/GenBank/DDBJ databases">
        <title>Genomic Encyclopedia of Type Strains, Phase IV (KMG-IV): sequencing the most valuable type-strain genomes for metagenomic binning, comparative biology and taxonomic classification.</title>
        <authorList>
            <person name="Goeker M."/>
        </authorList>
    </citation>
    <scope>NUCLEOTIDE SEQUENCE [LARGE SCALE GENOMIC DNA]</scope>
    <source>
        <strain evidence="7 8">DSM 40573</strain>
    </source>
</reference>
<organism evidence="7 8">
    <name type="scientific">Streptomyces thermodiastaticus</name>
    <dbReference type="NCBI Taxonomy" id="44061"/>
    <lineage>
        <taxon>Bacteria</taxon>
        <taxon>Bacillati</taxon>
        <taxon>Actinomycetota</taxon>
        <taxon>Actinomycetes</taxon>
        <taxon>Kitasatosporales</taxon>
        <taxon>Streptomycetaceae</taxon>
        <taxon>Streptomyces</taxon>
    </lineage>
</organism>
<evidence type="ECO:0000256" key="4">
    <source>
        <dbReference type="ARBA" id="ARBA00022989"/>
    </source>
</evidence>
<dbReference type="InterPro" id="IPR002781">
    <property type="entry name" value="TM_pro_TauE-like"/>
</dbReference>
<dbReference type="InterPro" id="IPR051598">
    <property type="entry name" value="TSUP/Inactive_protease-like"/>
</dbReference>
<evidence type="ECO:0000256" key="2">
    <source>
        <dbReference type="ARBA" id="ARBA00009142"/>
    </source>
</evidence>
<comment type="subcellular location">
    <subcellularLocation>
        <location evidence="6">Cell membrane</location>
        <topology evidence="6">Multi-pass membrane protein</topology>
    </subcellularLocation>
    <subcellularLocation>
        <location evidence="1">Membrane</location>
        <topology evidence="1">Multi-pass membrane protein</topology>
    </subcellularLocation>
</comment>
<evidence type="ECO:0000313" key="8">
    <source>
        <dbReference type="Proteomes" id="UP001236795"/>
    </source>
</evidence>
<dbReference type="PANTHER" id="PTHR43701">
    <property type="entry name" value="MEMBRANE TRANSPORTER PROTEIN MJ0441-RELATED"/>
    <property type="match status" value="1"/>
</dbReference>
<accession>A0ABU0KPK9</accession>
<evidence type="ECO:0000256" key="1">
    <source>
        <dbReference type="ARBA" id="ARBA00004141"/>
    </source>
</evidence>
<feature type="transmembrane region" description="Helical" evidence="6">
    <location>
        <begin position="144"/>
        <end position="167"/>
    </location>
</feature>
<proteinExistence type="inferred from homology"/>
<dbReference type="Proteomes" id="UP001236795">
    <property type="component" value="Unassembled WGS sequence"/>
</dbReference>
<feature type="transmembrane region" description="Helical" evidence="6">
    <location>
        <begin position="45"/>
        <end position="66"/>
    </location>
</feature>
<keyword evidence="4 6" id="KW-1133">Transmembrane helix</keyword>
<protein>
    <recommendedName>
        <fullName evidence="6">Probable membrane transporter protein</fullName>
    </recommendedName>
</protein>
<keyword evidence="8" id="KW-1185">Reference proteome</keyword>
<evidence type="ECO:0000256" key="3">
    <source>
        <dbReference type="ARBA" id="ARBA00022692"/>
    </source>
</evidence>
<keyword evidence="6" id="KW-1003">Cell membrane</keyword>
<dbReference type="EMBL" id="JAUSWC010000032">
    <property type="protein sequence ID" value="MDQ0491375.1"/>
    <property type="molecule type" value="Genomic_DNA"/>
</dbReference>
<feature type="transmembrane region" description="Helical" evidence="6">
    <location>
        <begin position="78"/>
        <end position="98"/>
    </location>
</feature>
<keyword evidence="5 6" id="KW-0472">Membrane</keyword>
<comment type="similarity">
    <text evidence="2 6">Belongs to the 4-toluene sulfonate uptake permease (TSUP) (TC 2.A.102) family.</text>
</comment>
<evidence type="ECO:0000256" key="6">
    <source>
        <dbReference type="RuleBase" id="RU363041"/>
    </source>
</evidence>
<keyword evidence="3 6" id="KW-0812">Transmembrane</keyword>
<evidence type="ECO:0000256" key="5">
    <source>
        <dbReference type="ARBA" id="ARBA00023136"/>
    </source>
</evidence>
<name>A0ABU0KPK9_9ACTN</name>